<dbReference type="Proteomes" id="UP000677244">
    <property type="component" value="Unassembled WGS sequence"/>
</dbReference>
<reference evidence="2 3" key="1">
    <citation type="submission" date="2021-03" db="EMBL/GenBank/DDBJ databases">
        <title>Assistant Professor.</title>
        <authorList>
            <person name="Huq M.A."/>
        </authorList>
    </citation>
    <scope>NUCLEOTIDE SEQUENCE [LARGE SCALE GENOMIC DNA]</scope>
    <source>
        <strain evidence="2 3">MAH-29</strain>
    </source>
</reference>
<name>A0ABS3YMH6_9BACT</name>
<keyword evidence="3" id="KW-1185">Reference proteome</keyword>
<organism evidence="2 3">
    <name type="scientific">Niastella soli</name>
    <dbReference type="NCBI Taxonomy" id="2821487"/>
    <lineage>
        <taxon>Bacteria</taxon>
        <taxon>Pseudomonadati</taxon>
        <taxon>Bacteroidota</taxon>
        <taxon>Chitinophagia</taxon>
        <taxon>Chitinophagales</taxon>
        <taxon>Chitinophagaceae</taxon>
        <taxon>Niastella</taxon>
    </lineage>
</organism>
<comment type="caution">
    <text evidence="2">The sequence shown here is derived from an EMBL/GenBank/DDBJ whole genome shotgun (WGS) entry which is preliminary data.</text>
</comment>
<accession>A0ABS3YMH6</accession>
<dbReference type="RefSeq" id="WP_209137170.1">
    <property type="nucleotide sequence ID" value="NZ_JAGHKO010000001.1"/>
</dbReference>
<feature type="transmembrane region" description="Helical" evidence="1">
    <location>
        <begin position="177"/>
        <end position="197"/>
    </location>
</feature>
<keyword evidence="1" id="KW-0472">Membrane</keyword>
<dbReference type="EMBL" id="JAGHKO010000001">
    <property type="protein sequence ID" value="MBO9199094.1"/>
    <property type="molecule type" value="Genomic_DNA"/>
</dbReference>
<evidence type="ECO:0000313" key="3">
    <source>
        <dbReference type="Proteomes" id="UP000677244"/>
    </source>
</evidence>
<keyword evidence="1" id="KW-0812">Transmembrane</keyword>
<evidence type="ECO:0000313" key="2">
    <source>
        <dbReference type="EMBL" id="MBO9199094.1"/>
    </source>
</evidence>
<sequence>MAFIYKQYQEPTPEEKMQRAMKQPLPFHVLLDKTLALSAAIIFVVLVAHGYQYYSKADCVNENNLETIPQCITEPVKHERLGEKNPVYSYTFKFRGHNLECRFYDTYYDYAPNASLLSTLVEGDTVTVQIDKANLGFFNNQYSEGRIELLNVTLKNDFLVDHSYRNACFNSAHRNDYFVFLIAFMAIILLILLKILLKKTHAFGLFPARE</sequence>
<evidence type="ECO:0008006" key="4">
    <source>
        <dbReference type="Google" id="ProtNLM"/>
    </source>
</evidence>
<feature type="transmembrane region" description="Helical" evidence="1">
    <location>
        <begin position="35"/>
        <end position="54"/>
    </location>
</feature>
<protein>
    <recommendedName>
        <fullName evidence="4">DUF3592 domain-containing protein</fullName>
    </recommendedName>
</protein>
<proteinExistence type="predicted"/>
<keyword evidence="1" id="KW-1133">Transmembrane helix</keyword>
<evidence type="ECO:0000256" key="1">
    <source>
        <dbReference type="SAM" id="Phobius"/>
    </source>
</evidence>
<gene>
    <name evidence="2" type="ORF">J7I42_02390</name>
</gene>